<evidence type="ECO:0000313" key="2">
    <source>
        <dbReference type="Proteomes" id="UP000194931"/>
    </source>
</evidence>
<sequence>MASAMYAGAQTGSDTAEVLPLSRPHAFVVGENFAGMRSQALGLAHRAGWDGTFQPVCPSRMARMALAGPRWLGRPCLRGSEGQTLESHADLLRSDVVISVGGKGGAIGAALRAHCRPVVQIQNPRQSLARFDLIIACRHDDISGPNVLLGRTALHGLTPEELAHARQEWEPRLAHLPRPLVAAFVGGSNGRFQLGEAEARRLATVLVQTRQDEGGSLIVTASRRTDPQALAALKEIIEPAGGFVWDGEGDNPYIGLIACADNLLVTIDSVSMMSESVAGRAPVTVFPLPGKSRRISEFVEELELAGRVRVLGESAVRLPTPWYVTPLDDTAELVGEMHNRLGF</sequence>
<dbReference type="AlphaFoldDB" id="A0A252BU78"/>
<comment type="caution">
    <text evidence="1">The sequence shown here is derived from an EMBL/GenBank/DDBJ whole genome shotgun (WGS) entry which is preliminary data.</text>
</comment>
<dbReference type="InterPro" id="IPR009367">
    <property type="entry name" value="Elm1-like"/>
</dbReference>
<dbReference type="Pfam" id="PF06258">
    <property type="entry name" value="Mito_fiss_Elm1"/>
    <property type="match status" value="1"/>
</dbReference>
<dbReference type="OrthoDB" id="272235at2"/>
<organism evidence="1 2">
    <name type="scientific">Acetobacter okinawensis</name>
    <dbReference type="NCBI Taxonomy" id="1076594"/>
    <lineage>
        <taxon>Bacteria</taxon>
        <taxon>Pseudomonadati</taxon>
        <taxon>Pseudomonadota</taxon>
        <taxon>Alphaproteobacteria</taxon>
        <taxon>Acetobacterales</taxon>
        <taxon>Acetobacteraceae</taxon>
        <taxon>Acetobacter</taxon>
    </lineage>
</organism>
<reference evidence="2" key="1">
    <citation type="submission" date="2014-06" db="EMBL/GenBank/DDBJ databases">
        <authorList>
            <person name="Winans N.J."/>
            <person name="Newell P.D."/>
            <person name="Douglas A.E."/>
        </authorList>
    </citation>
    <scope>NUCLEOTIDE SEQUENCE [LARGE SCALE GENOMIC DNA]</scope>
</reference>
<dbReference type="STRING" id="1236501.GCA_000613865_02121"/>
<protein>
    <recommendedName>
        <fullName evidence="3">Nucleoside-diphosphate sugar epimerase</fullName>
    </recommendedName>
</protein>
<dbReference type="PANTHER" id="PTHR33986:SF15">
    <property type="entry name" value="MITOCHONDRIAL FISSION PROTEIN ELM1"/>
    <property type="match status" value="1"/>
</dbReference>
<gene>
    <name evidence="1" type="ORF">HK26_02100</name>
</gene>
<evidence type="ECO:0008006" key="3">
    <source>
        <dbReference type="Google" id="ProtNLM"/>
    </source>
</evidence>
<evidence type="ECO:0000313" key="1">
    <source>
        <dbReference type="EMBL" id="OUJ12494.1"/>
    </source>
</evidence>
<dbReference type="PANTHER" id="PTHR33986">
    <property type="entry name" value="OS02G0535700 PROTEIN"/>
    <property type="match status" value="1"/>
</dbReference>
<dbReference type="EMBL" id="JOPJ01000014">
    <property type="protein sequence ID" value="OUJ12494.1"/>
    <property type="molecule type" value="Genomic_DNA"/>
</dbReference>
<dbReference type="eggNOG" id="COG3660">
    <property type="taxonomic scope" value="Bacteria"/>
</dbReference>
<proteinExistence type="predicted"/>
<dbReference type="RefSeq" id="WP_086639291.1">
    <property type="nucleotide sequence ID" value="NZ_JOPJ01000014.1"/>
</dbReference>
<name>A0A252BU78_9PROT</name>
<dbReference type="Proteomes" id="UP000194931">
    <property type="component" value="Unassembled WGS sequence"/>
</dbReference>
<accession>A0A252BU78</accession>
<keyword evidence="2" id="KW-1185">Reference proteome</keyword>